<gene>
    <name evidence="2" type="ORF">A2930_02545</name>
</gene>
<dbReference type="GO" id="GO:0003677">
    <property type="term" value="F:DNA binding"/>
    <property type="evidence" value="ECO:0007669"/>
    <property type="project" value="InterPro"/>
</dbReference>
<evidence type="ECO:0000313" key="3">
    <source>
        <dbReference type="Proteomes" id="UP000178114"/>
    </source>
</evidence>
<dbReference type="AlphaFoldDB" id="A0A1F5WZ78"/>
<reference evidence="2 3" key="1">
    <citation type="journal article" date="2016" name="Nat. Commun.">
        <title>Thousands of microbial genomes shed light on interconnected biogeochemical processes in an aquifer system.</title>
        <authorList>
            <person name="Anantharaman K."/>
            <person name="Brown C.T."/>
            <person name="Hug L.A."/>
            <person name="Sharon I."/>
            <person name="Castelle C.J."/>
            <person name="Probst A.J."/>
            <person name="Thomas B.C."/>
            <person name="Singh A."/>
            <person name="Wilkins M.J."/>
            <person name="Karaoz U."/>
            <person name="Brodie E.L."/>
            <person name="Williams K.H."/>
            <person name="Hubbard S.S."/>
            <person name="Banfield J.F."/>
        </authorList>
    </citation>
    <scope>NUCLEOTIDE SEQUENCE [LARGE SCALE GENOMIC DNA]</scope>
</reference>
<accession>A0A1F5WZ78</accession>
<evidence type="ECO:0000259" key="1">
    <source>
        <dbReference type="SMART" id="SM01321"/>
    </source>
</evidence>
<dbReference type="Pfam" id="PF01797">
    <property type="entry name" value="Y1_Tnp"/>
    <property type="match status" value="1"/>
</dbReference>
<dbReference type="Gene3D" id="3.30.70.1290">
    <property type="entry name" value="Transposase IS200-like"/>
    <property type="match status" value="1"/>
</dbReference>
<dbReference type="EMBL" id="MFID01000022">
    <property type="protein sequence ID" value="OGF80940.1"/>
    <property type="molecule type" value="Genomic_DNA"/>
</dbReference>
<dbReference type="SMART" id="SM01321">
    <property type="entry name" value="Y1_Tnp"/>
    <property type="match status" value="1"/>
</dbReference>
<dbReference type="GO" id="GO:0004803">
    <property type="term" value="F:transposase activity"/>
    <property type="evidence" value="ECO:0007669"/>
    <property type="project" value="InterPro"/>
</dbReference>
<dbReference type="SUPFAM" id="SSF143422">
    <property type="entry name" value="Transposase IS200-like"/>
    <property type="match status" value="1"/>
</dbReference>
<feature type="domain" description="Transposase IS200-like" evidence="1">
    <location>
        <begin position="7"/>
        <end position="145"/>
    </location>
</feature>
<dbReference type="PANTHER" id="PTHR34322:SF2">
    <property type="entry name" value="TRANSPOSASE IS200-LIKE DOMAIN-CONTAINING PROTEIN"/>
    <property type="match status" value="1"/>
</dbReference>
<protein>
    <recommendedName>
        <fullName evidence="1">Transposase IS200-like domain-containing protein</fullName>
    </recommendedName>
</protein>
<dbReference type="InterPro" id="IPR002686">
    <property type="entry name" value="Transposase_17"/>
</dbReference>
<dbReference type="Proteomes" id="UP000178114">
    <property type="component" value="Unassembled WGS sequence"/>
</dbReference>
<dbReference type="PANTHER" id="PTHR34322">
    <property type="entry name" value="TRANSPOSASE, Y1_TNP DOMAIN-CONTAINING"/>
    <property type="match status" value="1"/>
</dbReference>
<sequence>MRKLKFVKGEFYHIYNRGVDKRNIFNNEYDVKRFLQSMDEFNTVKPIGSLFENSFVSEEIKSKRRSKQLVNFISYCLNPNHYHFILEESMDGGISRFIHRLSGGYTWYFNQHNKRSGALFQGKFKAKHIDSNEYLLNASIYVNLNYKVHQLGGRAAKLVKSSWEEYIGSNAEISICKEKIILNQFKNKSEYKAFALETMPILIEKKEKEKEFVDLFIED</sequence>
<name>A0A1F5WZ78_9BACT</name>
<organism evidence="2 3">
    <name type="scientific">Candidatus Giovannonibacteria bacterium RIFCSPLOWO2_01_FULL_45_34</name>
    <dbReference type="NCBI Taxonomy" id="1798351"/>
    <lineage>
        <taxon>Bacteria</taxon>
        <taxon>Candidatus Giovannoniibacteriota</taxon>
    </lineage>
</organism>
<dbReference type="GO" id="GO:0006313">
    <property type="term" value="P:DNA transposition"/>
    <property type="evidence" value="ECO:0007669"/>
    <property type="project" value="InterPro"/>
</dbReference>
<dbReference type="InterPro" id="IPR036515">
    <property type="entry name" value="Transposase_17_sf"/>
</dbReference>
<comment type="caution">
    <text evidence="2">The sequence shown here is derived from an EMBL/GenBank/DDBJ whole genome shotgun (WGS) entry which is preliminary data.</text>
</comment>
<proteinExistence type="predicted"/>
<evidence type="ECO:0000313" key="2">
    <source>
        <dbReference type="EMBL" id="OGF80940.1"/>
    </source>
</evidence>